<protein>
    <submittedName>
        <fullName evidence="1">Uncharacterized protein</fullName>
    </submittedName>
</protein>
<name>A0ACB8WNZ2_9TELE</name>
<dbReference type="EMBL" id="CM041537">
    <property type="protein sequence ID" value="KAI3369770.1"/>
    <property type="molecule type" value="Genomic_DNA"/>
</dbReference>
<accession>A0ACB8WNZ2</accession>
<proteinExistence type="predicted"/>
<sequence>MAVVIRLQGLPIVAGTMDIRHFFSGLTIPDGGVHIVGGEHGEAFIVFATDEDARLGMMRTGGSIKGSKVSLLLSSKTEMQNMIELSRRRFEAGAGAVESAAPTAGNANRQAAAPISTVQPGAGGRSGSHGNQGFSNTPVSVTAASSSQEPTSNKAAANVVPSFPNSYSSAPTITTALASLNAGPPPIPPLPSMPSMPPMPTLPTIPVPPPVSSLPPVPTVSPLSQGPPVPPMSHLPHMSSLPPFNPSLPPPGGLGSSLPLGTHNPMLFNPLSPLASLGLQAHMKAAAAAAATGTGAANPDELYVLLQNLPFSCSEVEIRGFFRGLGVDGIRLMRDGQGRPNGRAVVKFFSPQDSFEAVKRGGGMMGQRFVEIAPGSERQWASLSDSVTGHASHNSSKSNNSNDSQDQQHRRGNAGSGAGGRDQRGRSRSPHRQEFCVYLKGLPYEADKKQIKDFFNNLAIVEDSIYIAYGPNGRATGEGFLEFKTEQDYKTALGAHMQYMGTRFIQVHPISRKGMLEKIDTIRKREAAQGDGKNQDGLKAPRNCAHITNIPYNVSKKDVRAFLEGVGLYEDTLKVLTDSHGNGLGQAIFQLRTEEDARKAERLHRQKLNGRDAFVHLVTFDQMKEIERNPPPQNKRGQRNQNQNQLNQNQNQHQQAQPSPQQPQINPFAGITPGNGLAGPPPLPPLAAGLGDVNLGVAPPIVAGLPGAPILEPPGFRPGAAGGAPFSQDGLRGLVPFDNANRKGGGGGQNRGGGANNTQGRPGGGAASGQQVFAPGADGLRNQPAAGGSNNPNSQRGAAGPTIVLPGSVCLQFSEKGLPTGEAMVAFQNHEEATAAVMDLNDRPIGARKMADCVSKVELSVSCTDLLDKDVGSKSDPLCVLLQKSGDKWTEMGRTERLKNTSSPSFSTRLRLDYQFEMVQNLKLGVYDIDNTSADLGDDDYLGGVELTLGQIVSSKTLTRPLQLKEGKPAGKGAITVTAEEIKDNRAIVLELEAKNLDKKDTFGKSDPFLEFFKQGDDGKWQLVYRTEVVKNNLNPCWNTFTVPLQTFCSSDLNRTLKVDCSDHDNDGSHDLIGSFTTKVSELQKAAHGSPVQFDCIHPEKQKKKKSYKNSGVVSVKSCKVVAQHTFLDYMMGGCQINFTVAIDFTGSNGDPRSPNSLHYLSPDGLNQYLSALWSVGQVVRDYDTDKLFPAFGFGAKLPPDYQAAHHEFALNFNPTNPYCRGIEGIIEAYRMVLPQLRLSGPTNFSPIINHVASIATSAAQSNSASQYFVLLILTDGEITDFDQTRDAIVRASQLPLSIIIVGVGPADFKAMELLDGDDGKLRSTVGEAIVRDIVQFVPFRQFKDAPMTALAQSVLAEVPNQLVSYFKMRNLEPLKPPQAGPKA</sequence>
<organism evidence="1 2">
    <name type="scientific">Scortum barcoo</name>
    <name type="common">barcoo grunter</name>
    <dbReference type="NCBI Taxonomy" id="214431"/>
    <lineage>
        <taxon>Eukaryota</taxon>
        <taxon>Metazoa</taxon>
        <taxon>Chordata</taxon>
        <taxon>Craniata</taxon>
        <taxon>Vertebrata</taxon>
        <taxon>Euteleostomi</taxon>
        <taxon>Actinopterygii</taxon>
        <taxon>Neopterygii</taxon>
        <taxon>Teleostei</taxon>
        <taxon>Neoteleostei</taxon>
        <taxon>Acanthomorphata</taxon>
        <taxon>Eupercaria</taxon>
        <taxon>Centrarchiformes</taxon>
        <taxon>Terapontoidei</taxon>
        <taxon>Terapontidae</taxon>
        <taxon>Scortum</taxon>
    </lineage>
</organism>
<gene>
    <name evidence="1" type="ORF">L3Q82_024596</name>
</gene>
<dbReference type="Proteomes" id="UP000831701">
    <property type="component" value="Chromosome 7"/>
</dbReference>
<evidence type="ECO:0000313" key="2">
    <source>
        <dbReference type="Proteomes" id="UP000831701"/>
    </source>
</evidence>
<comment type="caution">
    <text evidence="1">The sequence shown here is derived from an EMBL/GenBank/DDBJ whole genome shotgun (WGS) entry which is preliminary data.</text>
</comment>
<reference evidence="1" key="1">
    <citation type="submission" date="2022-04" db="EMBL/GenBank/DDBJ databases">
        <title>Jade perch genome.</title>
        <authorList>
            <person name="Chao B."/>
        </authorList>
    </citation>
    <scope>NUCLEOTIDE SEQUENCE</scope>
    <source>
        <strain evidence="1">CB-2022</strain>
    </source>
</reference>
<evidence type="ECO:0000313" key="1">
    <source>
        <dbReference type="EMBL" id="KAI3369770.1"/>
    </source>
</evidence>
<keyword evidence="2" id="KW-1185">Reference proteome</keyword>